<dbReference type="EMBL" id="QEAO01000031">
    <property type="protein sequence ID" value="TPX32372.1"/>
    <property type="molecule type" value="Genomic_DNA"/>
</dbReference>
<dbReference type="RefSeq" id="XP_031023597.1">
    <property type="nucleotide sequence ID" value="XM_031170478.1"/>
</dbReference>
<dbReference type="InterPro" id="IPR025151">
    <property type="entry name" value="ELYS_dom"/>
</dbReference>
<reference evidence="5 6" key="1">
    <citation type="journal article" date="2019" name="Sci. Rep.">
        <title>Comparative genomics of chytrid fungi reveal insights into the obligate biotrophic and pathogenic lifestyle of Synchytrium endobioticum.</title>
        <authorList>
            <person name="van de Vossenberg B.T.L.H."/>
            <person name="Warris S."/>
            <person name="Nguyen H.D.T."/>
            <person name="van Gent-Pelzer M.P.E."/>
            <person name="Joly D.L."/>
            <person name="van de Geest H.C."/>
            <person name="Bonants P.J.M."/>
            <person name="Smith D.S."/>
            <person name="Levesque C.A."/>
            <person name="van der Lee T.A.J."/>
        </authorList>
    </citation>
    <scope>NUCLEOTIDE SEQUENCE [LARGE SCALE GENOMIC DNA]</scope>
    <source>
        <strain evidence="5 6">JEL517</strain>
    </source>
</reference>
<dbReference type="PANTHER" id="PTHR21583:SF8">
    <property type="entry name" value="PROTEIN ELYS"/>
    <property type="match status" value="1"/>
</dbReference>
<organism evidence="5 6">
    <name type="scientific">Synchytrium microbalum</name>
    <dbReference type="NCBI Taxonomy" id="1806994"/>
    <lineage>
        <taxon>Eukaryota</taxon>
        <taxon>Fungi</taxon>
        <taxon>Fungi incertae sedis</taxon>
        <taxon>Chytridiomycota</taxon>
        <taxon>Chytridiomycota incertae sedis</taxon>
        <taxon>Chytridiomycetes</taxon>
        <taxon>Synchytriales</taxon>
        <taxon>Synchytriaceae</taxon>
        <taxon>Synchytrium</taxon>
    </lineage>
</organism>
<keyword evidence="2" id="KW-0539">Nucleus</keyword>
<feature type="compositionally biased region" description="Basic and acidic residues" evidence="3">
    <location>
        <begin position="959"/>
        <end position="968"/>
    </location>
</feature>
<accession>A0A507BY68</accession>
<evidence type="ECO:0000256" key="3">
    <source>
        <dbReference type="SAM" id="MobiDB-lite"/>
    </source>
</evidence>
<protein>
    <recommendedName>
        <fullName evidence="4">ELYS-like domain-containing protein</fullName>
    </recommendedName>
</protein>
<gene>
    <name evidence="5" type="ORF">SmJEL517_g04550</name>
</gene>
<sequence>MQDILSLPSSPYAFNILHRHMGGYSYHSPTSSSLPIFVWRADSDVIQVRSALNGALLFLWKATVLGGAKLAIFQDVIAIQIGSVNYLLAQMRDSSVSPLNLLDPYTGSVMPIYADAHGPMNVSLPFIVNTEKGSESAQIIALACDMSVSYSLILPSRRFVHGFIKLPITANVTAISTLVPSLNSSPFLIVGTSQGQITVFGLDATEDATLHEIGTFDMSNNGPITHTVTWPAAPSYHGDALGLCVIGQGGESDDDMTTKPDVEIFIISKDDTRPFYPRAVGQLEFPPHSTGRVTAIAMSIDDEDKHQVFISLRLTSEHMGQRNEMRGWKVDLNHIQAHEAQVSDITQTDDSAVLSLYPRGRSPECSVLFLNRLATWIDMLRPNVRAVEDEAYDLFFQMYKLPIFEDWFSTFPYPQPLADGIRQRRGLTGMLFIDRLLAMCQVDGSQAYPPQSMNDLQTLYNNIIASQVNPLEKTCFIYYLLLDTTVADGIDAKTESFLSSYGVPEAFRRVIFGYWSLDHGSYQEAISQLTHPSIENDFPSAVLQTLYLANQPKEALRFIKIVNPALTDFQDEKIVLKVLLQCSGLDEAFTYQRKKQDGNDWELFKCLVEQCFSGSSTPERVRLLLTFPLESEEEAILLSYCATHQHPAVRSFALMYYIYHGRYSEAVASYISERGHKSLPAAHGEADRERHFIVENLRMVLGRVAREAVMVWEESLLSELPVSVATSSKDVGVKRMPDTSEASTSNKRLRDSTYKSEVPERTLIRALKEQLNAQPILQPPSPPIIPAVPIVAVASSSDIPAVPSLAASSTVSSSATPTAHTPKVHNAVLEEEQVETESVLDDMKVDLEEAVEEDMMMVDEVVPEKEVEPVEDPVKQAPIAVESPAASSVIPQQPTPIALESPSNSVNLQTRSMLPPSSLSSVSEIVARRLSLQSVGGVQSPFMKPPSTPRSQSTSQSVETKESPEKRVQTRKQPTPTSLFGGKSILSMLHPASKPVIDQPVIAHPILDSIDESMEASTSFEKDVVKDDYDIEVQSLLKNRSPFSAEARQSRERSVASVMAANIITSSIGARRTTVSPPKSIVAPLPPPMSLAEFEKEVVEQHSTPATATPSGITRRGGHDHDSDSSPELSDVDEYDNSSSNEDEEDDSDTPGRAGGDAVSYPKATFEPSALEDEPPYTAVEEQQVKPSPKPKKKTAAVRFASHSDALPDTPDVDGNRVGRILRKTPARTAANNNLLKGVSNLPNRNLIGKLSEAASLQGTPAAAAAARRAAKPVVAAAKPAVVAAKKVAGVMAPTASSAAKMVAKPKGGGAVKRAASSGLERAVRK</sequence>
<dbReference type="Pfam" id="PF13934">
    <property type="entry name" value="ELYS"/>
    <property type="match status" value="1"/>
</dbReference>
<evidence type="ECO:0000256" key="2">
    <source>
        <dbReference type="ARBA" id="ARBA00023242"/>
    </source>
</evidence>
<dbReference type="InterPro" id="IPR052620">
    <property type="entry name" value="ELYS/MEL-28_NucAsmblyFactor"/>
</dbReference>
<evidence type="ECO:0000313" key="5">
    <source>
        <dbReference type="EMBL" id="TPX32372.1"/>
    </source>
</evidence>
<feature type="domain" description="ELYS-like" evidence="4">
    <location>
        <begin position="431"/>
        <end position="642"/>
    </location>
</feature>
<dbReference type="GO" id="GO:0005634">
    <property type="term" value="C:nucleus"/>
    <property type="evidence" value="ECO:0007669"/>
    <property type="project" value="UniProtKB-SubCell"/>
</dbReference>
<comment type="caution">
    <text evidence="5">The sequence shown here is derived from an EMBL/GenBank/DDBJ whole genome shotgun (WGS) entry which is preliminary data.</text>
</comment>
<dbReference type="STRING" id="1806994.A0A507BY68"/>
<feature type="compositionally biased region" description="Polar residues" evidence="3">
    <location>
        <begin position="1101"/>
        <end position="1112"/>
    </location>
</feature>
<feature type="region of interest" description="Disordered" evidence="3">
    <location>
        <begin position="1302"/>
        <end position="1326"/>
    </location>
</feature>
<comment type="subcellular location">
    <subcellularLocation>
        <location evidence="1">Nucleus</location>
    </subcellularLocation>
</comment>
<feature type="region of interest" description="Disordered" evidence="3">
    <location>
        <begin position="937"/>
        <end position="981"/>
    </location>
</feature>
<evidence type="ECO:0000256" key="1">
    <source>
        <dbReference type="ARBA" id="ARBA00004123"/>
    </source>
</evidence>
<evidence type="ECO:0000313" key="6">
    <source>
        <dbReference type="Proteomes" id="UP000319731"/>
    </source>
</evidence>
<dbReference type="OrthoDB" id="2128723at2759"/>
<feature type="compositionally biased region" description="Acidic residues" evidence="3">
    <location>
        <begin position="1130"/>
        <end position="1149"/>
    </location>
</feature>
<dbReference type="PANTHER" id="PTHR21583">
    <property type="entry name" value="ELYS PROTEIN"/>
    <property type="match status" value="1"/>
</dbReference>
<name>A0A507BY68_9FUNG</name>
<dbReference type="Proteomes" id="UP000319731">
    <property type="component" value="Unassembled WGS sequence"/>
</dbReference>
<keyword evidence="6" id="KW-1185">Reference proteome</keyword>
<evidence type="ECO:0000259" key="4">
    <source>
        <dbReference type="Pfam" id="PF13934"/>
    </source>
</evidence>
<feature type="region of interest" description="Disordered" evidence="3">
    <location>
        <begin position="1096"/>
        <end position="1217"/>
    </location>
</feature>
<dbReference type="GeneID" id="42005775"/>
<feature type="region of interest" description="Disordered" evidence="3">
    <location>
        <begin position="728"/>
        <end position="755"/>
    </location>
</feature>
<proteinExistence type="predicted"/>